<organism evidence="2 3">
    <name type="scientific">Candidatus Enterococcus wittei</name>
    <dbReference type="NCBI Taxonomy" id="1987383"/>
    <lineage>
        <taxon>Bacteria</taxon>
        <taxon>Bacillati</taxon>
        <taxon>Bacillota</taxon>
        <taxon>Bacilli</taxon>
        <taxon>Lactobacillales</taxon>
        <taxon>Enterococcaceae</taxon>
        <taxon>Enterococcus</taxon>
    </lineage>
</organism>
<keyword evidence="3" id="KW-1185">Reference proteome</keyword>
<protein>
    <submittedName>
        <fullName evidence="2">Uncharacterized protein</fullName>
    </submittedName>
</protein>
<feature type="compositionally biased region" description="Polar residues" evidence="1">
    <location>
        <begin position="80"/>
        <end position="113"/>
    </location>
</feature>
<feature type="compositionally biased region" description="Polar residues" evidence="1">
    <location>
        <begin position="582"/>
        <end position="592"/>
    </location>
</feature>
<evidence type="ECO:0000313" key="2">
    <source>
        <dbReference type="EMBL" id="OTP11422.1"/>
    </source>
</evidence>
<comment type="caution">
    <text evidence="2">The sequence shown here is derived from an EMBL/GenBank/DDBJ whole genome shotgun (WGS) entry which is preliminary data.</text>
</comment>
<feature type="region of interest" description="Disordered" evidence="1">
    <location>
        <begin position="874"/>
        <end position="893"/>
    </location>
</feature>
<feature type="compositionally biased region" description="Polar residues" evidence="1">
    <location>
        <begin position="335"/>
        <end position="357"/>
    </location>
</feature>
<proteinExistence type="predicted"/>
<feature type="region of interest" description="Disordered" evidence="1">
    <location>
        <begin position="131"/>
        <end position="180"/>
    </location>
</feature>
<feature type="region of interest" description="Disordered" evidence="1">
    <location>
        <begin position="1001"/>
        <end position="1022"/>
    </location>
</feature>
<feature type="compositionally biased region" description="Polar residues" evidence="1">
    <location>
        <begin position="420"/>
        <end position="430"/>
    </location>
</feature>
<feature type="region of interest" description="Disordered" evidence="1">
    <location>
        <begin position="1"/>
        <end position="29"/>
    </location>
</feature>
<dbReference type="EMBL" id="NGMO01000002">
    <property type="protein sequence ID" value="OTP11422.1"/>
    <property type="molecule type" value="Genomic_DNA"/>
</dbReference>
<sequence>MPRNSSKSNSTSDYRRTIGRNYNRTHDPRNAENIQENLNAIANGSQQPIRNTNSIKDVVVKYLYYSYSMLANASEEARQNRTLSHNQTGAGTSNNQTVSGIPRNQTVSEIPRNQTHIRFYDELTAMFSNNQTISGKPRNQTVVDISNNSTDVRKSKKSSVHSASSLKSKKKNQKNNNKIDKKYVMPVREHGEQQQVNQKTNQALNLSKLKSKGWIDKQIFNWNKAMKAPALQKLEMDFKEKFTITMNDIKKVSDLSQNRSEEQQDNQTELNNTNSLNQLIVKLVKEKKRMLLEGKQQQLNGETPFSINIHIAQEMIKFKSEIEELQDLIRKQQQTSQTINQEKLSETSLNHKTTTNRNHLKRVEPEQPVVDQTMDSFKNKTDLSQDSKPQPKDNESVDQSKLDERPSYNETYTIGRENAGRNNTEYQTMSSKKHEEGATSLGNDQSTESERQFTYRGKTYKWDKQTEDLIIQEVKAQPDGPMAGLLKEVRSIGINSKTFMELNESKQVSFIFAKKISEKLELEKKADWTQDSKPQSKDNEVVDQAQAKLDERLSYDETYKSGRKNASRKNASRKNASRKNASRNNTEYQTVNSKKHEEEATSLGNDQSTESERQNDQSTESEKQLMHQGKPYKWDKQTEDVLIQESKARPDGLVARFLKEARSIVNSRIFMELHEDEQAIFIFAQKISEKLELEKKTDWTQDTSLWDDQLTGNVRQFMHHGEIYKWSKQIEDSIIQEIKTDPNGSKAKLLKEARSVGINSKKFMELPKSKQATFIFMLKISKRLELEKRADRTQHDSQQLKDNDRVGSNLPPKHSEQQQDIQKIKLERLKNKDWIDEQISEWNKTMENPKFKKIGEAFKENFTVTMDDIKEEVSDFSHNPSEQKQGKETVRNNMDSQSQKIAELAKKTKQLLVKGKQRQLQLNNQTALFINTPIALELNEIHQEIERLWRLEQQQASKTVTQVTLKEFPSNNQTTINRNHLKRMAPNQQNIDQIMDSLKNKTDLSQDSKQHSMDNEIDQQVT</sequence>
<dbReference type="AlphaFoldDB" id="A0A242K1T3"/>
<evidence type="ECO:0000313" key="3">
    <source>
        <dbReference type="Proteomes" id="UP000194933"/>
    </source>
</evidence>
<feature type="compositionally biased region" description="Basic and acidic residues" evidence="1">
    <location>
        <begin position="789"/>
        <end position="805"/>
    </location>
</feature>
<feature type="compositionally biased region" description="Basic residues" evidence="1">
    <location>
        <begin position="561"/>
        <end position="581"/>
    </location>
</feature>
<feature type="compositionally biased region" description="Basic and acidic residues" evidence="1">
    <location>
        <begin position="1001"/>
        <end position="1014"/>
    </location>
</feature>
<feature type="region of interest" description="Disordered" evidence="1">
    <location>
        <begin position="78"/>
        <end position="113"/>
    </location>
</feature>
<reference evidence="2 3" key="1">
    <citation type="submission" date="2017-05" db="EMBL/GenBank/DDBJ databases">
        <title>The Genome Sequence of Enterococcus sp. 10A9_DIV0425.</title>
        <authorList>
            <consortium name="The Broad Institute Genomics Platform"/>
            <consortium name="The Broad Institute Genomic Center for Infectious Diseases"/>
            <person name="Earl A."/>
            <person name="Manson A."/>
            <person name="Schwartman J."/>
            <person name="Gilmore M."/>
            <person name="Abouelleil A."/>
            <person name="Cao P."/>
            <person name="Chapman S."/>
            <person name="Cusick C."/>
            <person name="Shea T."/>
            <person name="Young S."/>
            <person name="Neafsey D."/>
            <person name="Nusbaum C."/>
            <person name="Birren B."/>
        </authorList>
    </citation>
    <scope>NUCLEOTIDE SEQUENCE [LARGE SCALE GENOMIC DNA]</scope>
    <source>
        <strain evidence="2 3">10A9_DIV0425</strain>
    </source>
</reference>
<feature type="region of interest" description="Disordered" evidence="1">
    <location>
        <begin position="335"/>
        <end position="452"/>
    </location>
</feature>
<feature type="compositionally biased region" description="Basic and acidic residues" evidence="1">
    <location>
        <begin position="610"/>
        <end position="625"/>
    </location>
</feature>
<feature type="compositionally biased region" description="Basic and acidic residues" evidence="1">
    <location>
        <begin position="377"/>
        <end position="407"/>
    </location>
</feature>
<name>A0A242K1T3_9ENTE</name>
<gene>
    <name evidence="2" type="ORF">A5844_001557</name>
</gene>
<feature type="non-terminal residue" evidence="2">
    <location>
        <position position="1022"/>
    </location>
</feature>
<feature type="compositionally biased region" description="Polar residues" evidence="1">
    <location>
        <begin position="131"/>
        <end position="150"/>
    </location>
</feature>
<feature type="region of interest" description="Disordered" evidence="1">
    <location>
        <begin position="552"/>
        <end position="633"/>
    </location>
</feature>
<dbReference type="Proteomes" id="UP000194933">
    <property type="component" value="Unassembled WGS sequence"/>
</dbReference>
<dbReference type="RefSeq" id="WP_179190563.1">
    <property type="nucleotide sequence ID" value="NZ_NGMO01000002.1"/>
</dbReference>
<accession>A0A242K1T3</accession>
<evidence type="ECO:0000256" key="1">
    <source>
        <dbReference type="SAM" id="MobiDB-lite"/>
    </source>
</evidence>
<feature type="region of interest" description="Disordered" evidence="1">
    <location>
        <begin position="789"/>
        <end position="820"/>
    </location>
</feature>
<feature type="compositionally biased region" description="Polar residues" evidence="1">
    <location>
        <begin position="1"/>
        <end position="12"/>
    </location>
</feature>